<evidence type="ECO:0000313" key="4">
    <source>
        <dbReference type="Proteomes" id="UP000825729"/>
    </source>
</evidence>
<sequence>MAIAAERLLSVLFLYVIFSVTKWQYYPQPQECSTLSLLFVFFILFFSQPLSGFISLSLVERGFYGGWFETSAVAKNKYMVIFLDYMDGLEAHHMGAVTKVALDCSLWQLSDSHQAHPMMTVGIVTIDCNLSFTKYLPMVIKNYIIVCLEDGHCRATPSSVRSVAENPSRRELKTVPRGLQPS</sequence>
<gene>
    <name evidence="3" type="ORF">H6P81_018604</name>
</gene>
<dbReference type="AlphaFoldDB" id="A0AAV7E3P7"/>
<proteinExistence type="predicted"/>
<reference evidence="3 4" key="1">
    <citation type="submission" date="2021-07" db="EMBL/GenBank/DDBJ databases">
        <title>The Aristolochia fimbriata genome: insights into angiosperm evolution, floral development and chemical biosynthesis.</title>
        <authorList>
            <person name="Jiao Y."/>
        </authorList>
    </citation>
    <scope>NUCLEOTIDE SEQUENCE [LARGE SCALE GENOMIC DNA]</scope>
    <source>
        <strain evidence="3">IBCAS-2021</strain>
        <tissue evidence="3">Leaf</tissue>
    </source>
</reference>
<feature type="region of interest" description="Disordered" evidence="1">
    <location>
        <begin position="162"/>
        <end position="182"/>
    </location>
</feature>
<protein>
    <submittedName>
        <fullName evidence="3">Uncharacterized protein</fullName>
    </submittedName>
</protein>
<dbReference type="Proteomes" id="UP000825729">
    <property type="component" value="Unassembled WGS sequence"/>
</dbReference>
<feature type="transmembrane region" description="Helical" evidence="2">
    <location>
        <begin position="37"/>
        <end position="59"/>
    </location>
</feature>
<organism evidence="3 4">
    <name type="scientific">Aristolochia fimbriata</name>
    <name type="common">White veined hardy Dutchman's pipe vine</name>
    <dbReference type="NCBI Taxonomy" id="158543"/>
    <lineage>
        <taxon>Eukaryota</taxon>
        <taxon>Viridiplantae</taxon>
        <taxon>Streptophyta</taxon>
        <taxon>Embryophyta</taxon>
        <taxon>Tracheophyta</taxon>
        <taxon>Spermatophyta</taxon>
        <taxon>Magnoliopsida</taxon>
        <taxon>Magnoliidae</taxon>
        <taxon>Piperales</taxon>
        <taxon>Aristolochiaceae</taxon>
        <taxon>Aristolochia</taxon>
    </lineage>
</organism>
<keyword evidence="2" id="KW-0812">Transmembrane</keyword>
<comment type="caution">
    <text evidence="3">The sequence shown here is derived from an EMBL/GenBank/DDBJ whole genome shotgun (WGS) entry which is preliminary data.</text>
</comment>
<dbReference type="EMBL" id="JAINDJ010000007">
    <property type="protein sequence ID" value="KAG9442750.1"/>
    <property type="molecule type" value="Genomic_DNA"/>
</dbReference>
<keyword evidence="4" id="KW-1185">Reference proteome</keyword>
<name>A0AAV7E3P7_ARIFI</name>
<evidence type="ECO:0000256" key="1">
    <source>
        <dbReference type="SAM" id="MobiDB-lite"/>
    </source>
</evidence>
<keyword evidence="2" id="KW-0472">Membrane</keyword>
<keyword evidence="2" id="KW-1133">Transmembrane helix</keyword>
<accession>A0AAV7E3P7</accession>
<evidence type="ECO:0000313" key="3">
    <source>
        <dbReference type="EMBL" id="KAG9442750.1"/>
    </source>
</evidence>
<feature type="transmembrane region" description="Helical" evidence="2">
    <location>
        <begin position="7"/>
        <end position="25"/>
    </location>
</feature>
<evidence type="ECO:0000256" key="2">
    <source>
        <dbReference type="SAM" id="Phobius"/>
    </source>
</evidence>